<protein>
    <submittedName>
        <fullName evidence="2">Uncharacterized protein</fullName>
    </submittedName>
</protein>
<dbReference type="EMBL" id="CP040396">
    <property type="protein sequence ID" value="QCT04894.1"/>
    <property type="molecule type" value="Genomic_DNA"/>
</dbReference>
<dbReference type="Proteomes" id="UP000300879">
    <property type="component" value="Chromosome"/>
</dbReference>
<sequence length="42" mass="4909">MNITALGFPGKGSLIAGKKRQSLKRSYVKREYDRKKEQRLQK</sequence>
<dbReference type="KEGG" id="palo:E6C60_4189"/>
<feature type="region of interest" description="Disordered" evidence="1">
    <location>
        <begin position="1"/>
        <end position="42"/>
    </location>
</feature>
<dbReference type="AlphaFoldDB" id="A0A4V1G4J3"/>
<name>A0A4V1G4J3_9BACL</name>
<accession>A0A4V1G4J3</accession>
<reference evidence="2 3" key="1">
    <citation type="submission" date="2019-05" db="EMBL/GenBank/DDBJ databases">
        <authorList>
            <person name="Chen C."/>
        </authorList>
    </citation>
    <scope>NUCLEOTIDE SEQUENCE [LARGE SCALE GENOMIC DNA]</scope>
    <source>
        <strain evidence="2 3">HB172198</strain>
    </source>
</reference>
<evidence type="ECO:0000256" key="1">
    <source>
        <dbReference type="SAM" id="MobiDB-lite"/>
    </source>
</evidence>
<keyword evidence="3" id="KW-1185">Reference proteome</keyword>
<evidence type="ECO:0000313" key="2">
    <source>
        <dbReference type="EMBL" id="QCT04894.1"/>
    </source>
</evidence>
<evidence type="ECO:0000313" key="3">
    <source>
        <dbReference type="Proteomes" id="UP000300879"/>
    </source>
</evidence>
<organism evidence="2 3">
    <name type="scientific">Paenibacillus algicola</name>
    <dbReference type="NCBI Taxonomy" id="2565926"/>
    <lineage>
        <taxon>Bacteria</taxon>
        <taxon>Bacillati</taxon>
        <taxon>Bacillota</taxon>
        <taxon>Bacilli</taxon>
        <taxon>Bacillales</taxon>
        <taxon>Paenibacillaceae</taxon>
        <taxon>Paenibacillus</taxon>
    </lineage>
</organism>
<feature type="compositionally biased region" description="Basic residues" evidence="1">
    <location>
        <begin position="17"/>
        <end position="27"/>
    </location>
</feature>
<proteinExistence type="predicted"/>
<feature type="compositionally biased region" description="Basic and acidic residues" evidence="1">
    <location>
        <begin position="28"/>
        <end position="42"/>
    </location>
</feature>
<gene>
    <name evidence="2" type="ORF">E6C60_4189</name>
</gene>